<dbReference type="WBParaSite" id="SMUV_0000609301-mRNA-1">
    <property type="protein sequence ID" value="SMUV_0000609301-mRNA-1"/>
    <property type="gene ID" value="SMUV_0000609301"/>
</dbReference>
<feature type="compositionally biased region" description="Polar residues" evidence="5">
    <location>
        <begin position="515"/>
        <end position="531"/>
    </location>
</feature>
<dbReference type="GO" id="GO:0036064">
    <property type="term" value="C:ciliary basal body"/>
    <property type="evidence" value="ECO:0007669"/>
    <property type="project" value="TreeGrafter"/>
</dbReference>
<evidence type="ECO:0000256" key="2">
    <source>
        <dbReference type="ARBA" id="ARBA00022598"/>
    </source>
</evidence>
<dbReference type="AlphaFoldDB" id="A0A0N5ANB1"/>
<dbReference type="SUPFAM" id="SSF56059">
    <property type="entry name" value="Glutathione synthetase ATP-binding domain-like"/>
    <property type="match status" value="1"/>
</dbReference>
<keyword evidence="2" id="KW-0436">Ligase</keyword>
<dbReference type="GO" id="GO:0005524">
    <property type="term" value="F:ATP binding"/>
    <property type="evidence" value="ECO:0007669"/>
    <property type="project" value="UniProtKB-KW"/>
</dbReference>
<keyword evidence="4" id="KW-0067">ATP-binding</keyword>
<comment type="similarity">
    <text evidence="1">Belongs to the tubulin--tyrosine ligase family.</text>
</comment>
<dbReference type="PANTHER" id="PTHR12241">
    <property type="entry name" value="TUBULIN POLYGLUTAMYLASE"/>
    <property type="match status" value="1"/>
</dbReference>
<feature type="region of interest" description="Disordered" evidence="5">
    <location>
        <begin position="485"/>
        <end position="537"/>
    </location>
</feature>
<reference evidence="7" key="1">
    <citation type="submission" date="2017-02" db="UniProtKB">
        <authorList>
            <consortium name="WormBaseParasite"/>
        </authorList>
    </citation>
    <scope>IDENTIFICATION</scope>
</reference>
<keyword evidence="3" id="KW-0547">Nucleotide-binding</keyword>
<evidence type="ECO:0000256" key="5">
    <source>
        <dbReference type="SAM" id="MobiDB-lite"/>
    </source>
</evidence>
<evidence type="ECO:0000313" key="6">
    <source>
        <dbReference type="Proteomes" id="UP000046393"/>
    </source>
</evidence>
<proteinExistence type="inferred from homology"/>
<dbReference type="Pfam" id="PF03133">
    <property type="entry name" value="TTL"/>
    <property type="match status" value="1"/>
</dbReference>
<dbReference type="GO" id="GO:0015631">
    <property type="term" value="F:tubulin binding"/>
    <property type="evidence" value="ECO:0007669"/>
    <property type="project" value="TreeGrafter"/>
</dbReference>
<dbReference type="STRING" id="451379.A0A0N5ANB1"/>
<accession>A0A0N5ANB1</accession>
<evidence type="ECO:0000256" key="3">
    <source>
        <dbReference type="ARBA" id="ARBA00022741"/>
    </source>
</evidence>
<evidence type="ECO:0000313" key="7">
    <source>
        <dbReference type="WBParaSite" id="SMUV_0000609301-mRNA-1"/>
    </source>
</evidence>
<sequence length="552" mass="64130">MEPCDIYWHSIVYSDLKYIVTNANSRVNKFPGMTELAKKVALTRAILSMKMLFDKEYEFYPNSWFIPAQLNDFTYTFYQVAIDKYFTSGAQGTGIYLIQSPDEIKDRSSRQLIQEYIADPLLMSEHLKFDLRVYAVIKSINPLSIYVAREGMVRFCTEKYVKPTRENADNLYAHLTNYSLNKSNQSYVHSYSLADQMHASKRLLSSVFYQLEMNGVNVRLLWHNIKIIIVKTILAMIPEIMLNYEHYFCDSPGPQCFQIVGFDILIKEDETPILLEVNSAPSLTVDHIVDEAIKIPLVRDTILLVLDLLDKDCNTKTLKFFYTIDFQIFPNRYRQNSGHLLFLDKAMYLYMQFINIKATITITLSGVRSFVRKCNLLDVISLSEAEQKFREIYINFTGEHEISVTSGTGLPFHAFLQLLYYIAELKFFKHDTLLEKVQDLLIFCDLSLRHYGIRSARLRRTEIDKSDKENCVEIYLLPSRLAERRGGNESKRRRTAEQRLAQRQRYGHSLPRAANISSPNSSRELNQQQSVADVKNKTSLPKLRPPFVFGLR</sequence>
<dbReference type="InterPro" id="IPR004344">
    <property type="entry name" value="TTL/TTLL_fam"/>
</dbReference>
<dbReference type="GO" id="GO:0019098">
    <property type="term" value="P:reproductive behavior"/>
    <property type="evidence" value="ECO:0007669"/>
    <property type="project" value="UniProtKB-ARBA"/>
</dbReference>
<keyword evidence="6" id="KW-1185">Reference proteome</keyword>
<dbReference type="Proteomes" id="UP000046393">
    <property type="component" value="Unplaced"/>
</dbReference>
<name>A0A0N5ANB1_9BILA</name>
<dbReference type="PROSITE" id="PS51221">
    <property type="entry name" value="TTL"/>
    <property type="match status" value="1"/>
</dbReference>
<dbReference type="PANTHER" id="PTHR12241:SF154">
    <property type="entry name" value="TUBULIN POLYGLUTAMYLASE TTLL11"/>
    <property type="match status" value="1"/>
</dbReference>
<dbReference type="GO" id="GO:0070740">
    <property type="term" value="F:tubulin-glutamic acid ligase activity"/>
    <property type="evidence" value="ECO:0007669"/>
    <property type="project" value="TreeGrafter"/>
</dbReference>
<evidence type="ECO:0000256" key="4">
    <source>
        <dbReference type="ARBA" id="ARBA00022840"/>
    </source>
</evidence>
<dbReference type="GO" id="GO:0000226">
    <property type="term" value="P:microtubule cytoskeleton organization"/>
    <property type="evidence" value="ECO:0007669"/>
    <property type="project" value="TreeGrafter"/>
</dbReference>
<protein>
    <submittedName>
        <fullName evidence="7">Tubulin--tyrosine ligase-like protein 9</fullName>
    </submittedName>
</protein>
<dbReference type="Gene3D" id="3.30.470.20">
    <property type="entry name" value="ATP-grasp fold, B domain"/>
    <property type="match status" value="1"/>
</dbReference>
<organism evidence="6 7">
    <name type="scientific">Syphacia muris</name>
    <dbReference type="NCBI Taxonomy" id="451379"/>
    <lineage>
        <taxon>Eukaryota</taxon>
        <taxon>Metazoa</taxon>
        <taxon>Ecdysozoa</taxon>
        <taxon>Nematoda</taxon>
        <taxon>Chromadorea</taxon>
        <taxon>Rhabditida</taxon>
        <taxon>Spirurina</taxon>
        <taxon>Oxyuridomorpha</taxon>
        <taxon>Oxyuroidea</taxon>
        <taxon>Oxyuridae</taxon>
        <taxon>Syphacia</taxon>
    </lineage>
</organism>
<evidence type="ECO:0000256" key="1">
    <source>
        <dbReference type="ARBA" id="ARBA00006820"/>
    </source>
</evidence>